<reference evidence="2 3" key="1">
    <citation type="journal article" date="2019" name="Int. J. Syst. Evol. Microbiol.">
        <title>The Global Catalogue of Microorganisms (GCM) 10K type strain sequencing project: providing services to taxonomists for standard genome sequencing and annotation.</title>
        <authorList>
            <consortium name="The Broad Institute Genomics Platform"/>
            <consortium name="The Broad Institute Genome Sequencing Center for Infectious Disease"/>
            <person name="Wu L."/>
            <person name="Ma J."/>
        </authorList>
    </citation>
    <scope>NUCLEOTIDE SEQUENCE [LARGE SCALE GENOMIC DNA]</scope>
    <source>
        <strain evidence="2 3">DT85</strain>
    </source>
</reference>
<feature type="transmembrane region" description="Helical" evidence="1">
    <location>
        <begin position="122"/>
        <end position="142"/>
    </location>
</feature>
<sequence length="291" mass="30212">MTTDEEVVLADLELSRGVVIQMSAVGLLGFVVALALFGGLFAAVAGRPATFDFFPGVAWWNSALDFLVVAVLATVIIVPHEWVHGLAFRRYGGDPRYGVGVAHFVLPYAYASSEGRFTRNEALVIVLAPLVVLTAVGTPLMLATGWGWLALPLAANAAGAVADVWMALSLVSFPAHVLMEDHEDGVRVIGRPGDRVPDLSVTTVAWEALAGAAVAAVALLVVVGIGGPVVLGALGVESLTLGRPGTLSYVFSFVNRPDEISVGVGPGVLVTGAALGLAFALLRTALRRPRA</sequence>
<keyword evidence="1" id="KW-0472">Membrane</keyword>
<keyword evidence="1" id="KW-0812">Transmembrane</keyword>
<comment type="caution">
    <text evidence="2">The sequence shown here is derived from an EMBL/GenBank/DDBJ whole genome shotgun (WGS) entry which is preliminary data.</text>
</comment>
<proteinExistence type="predicted"/>
<dbReference type="InterPro" id="IPR021683">
    <property type="entry name" value="DUF3267"/>
</dbReference>
<dbReference type="Proteomes" id="UP001596398">
    <property type="component" value="Unassembled WGS sequence"/>
</dbReference>
<evidence type="ECO:0000313" key="2">
    <source>
        <dbReference type="EMBL" id="MFC7234632.1"/>
    </source>
</evidence>
<accession>A0ABD5ZM54</accession>
<protein>
    <submittedName>
        <fullName evidence="2">DUF3267 domain-containing protein</fullName>
    </submittedName>
</protein>
<dbReference type="GeneID" id="79266300"/>
<feature type="transmembrane region" description="Helical" evidence="1">
    <location>
        <begin position="57"/>
        <end position="79"/>
    </location>
</feature>
<keyword evidence="3" id="KW-1185">Reference proteome</keyword>
<feature type="transmembrane region" description="Helical" evidence="1">
    <location>
        <begin position="148"/>
        <end position="171"/>
    </location>
</feature>
<feature type="transmembrane region" description="Helical" evidence="1">
    <location>
        <begin position="24"/>
        <end position="45"/>
    </location>
</feature>
<evidence type="ECO:0000313" key="3">
    <source>
        <dbReference type="Proteomes" id="UP001596398"/>
    </source>
</evidence>
<gene>
    <name evidence="2" type="ORF">ACFQJ4_04785</name>
</gene>
<feature type="transmembrane region" description="Helical" evidence="1">
    <location>
        <begin position="260"/>
        <end position="282"/>
    </location>
</feature>
<dbReference type="RefSeq" id="WP_276235645.1">
    <property type="nucleotide sequence ID" value="NZ_CP119802.1"/>
</dbReference>
<evidence type="ECO:0000256" key="1">
    <source>
        <dbReference type="SAM" id="Phobius"/>
    </source>
</evidence>
<dbReference type="EMBL" id="JBHTAP010000001">
    <property type="protein sequence ID" value="MFC7234632.1"/>
    <property type="molecule type" value="Genomic_DNA"/>
</dbReference>
<organism evidence="2 3">
    <name type="scientific">Halosegnis marinus</name>
    <dbReference type="NCBI Taxonomy" id="3034023"/>
    <lineage>
        <taxon>Archaea</taxon>
        <taxon>Methanobacteriati</taxon>
        <taxon>Methanobacteriota</taxon>
        <taxon>Stenosarchaea group</taxon>
        <taxon>Halobacteria</taxon>
        <taxon>Halobacteriales</taxon>
        <taxon>Natronomonadaceae</taxon>
        <taxon>Halosegnis</taxon>
    </lineage>
</organism>
<name>A0ABD5ZM54_9EURY</name>
<keyword evidence="1" id="KW-1133">Transmembrane helix</keyword>
<dbReference type="Pfam" id="PF11667">
    <property type="entry name" value="DUF3267"/>
    <property type="match status" value="1"/>
</dbReference>
<feature type="transmembrane region" description="Helical" evidence="1">
    <location>
        <begin position="209"/>
        <end position="234"/>
    </location>
</feature>
<dbReference type="AlphaFoldDB" id="A0ABD5ZM54"/>